<organism evidence="1 2">
    <name type="scientific">Listeria riparia FSL S10-1204</name>
    <dbReference type="NCBI Taxonomy" id="1265816"/>
    <lineage>
        <taxon>Bacteria</taxon>
        <taxon>Bacillati</taxon>
        <taxon>Bacillota</taxon>
        <taxon>Bacilli</taxon>
        <taxon>Bacillales</taxon>
        <taxon>Listeriaceae</taxon>
        <taxon>Listeria</taxon>
    </lineage>
</organism>
<sequence length="66" mass="7890">MNPNEPSETHIFVKDLLRIDIKEIMEGKDHQKSIMVEVDDIERMWMTLEMCLQHFFLIKISKQNTA</sequence>
<reference evidence="1 2" key="1">
    <citation type="journal article" date="2014" name="Int. J. Syst. Evol. Microbiol.">
        <title>Listeria floridensis sp. nov., Listeria aquatica sp. nov., Listeria cornellensis sp. nov., Listeria riparia sp. nov. and Listeria grandensis sp. nov., from agricultural and natural environments.</title>
        <authorList>
            <person name="den Bakker H.C."/>
            <person name="Warchocki S."/>
            <person name="Wright E.M."/>
            <person name="Allred A.F."/>
            <person name="Ahlstrom C."/>
            <person name="Manuel C.S."/>
            <person name="Stasiewicz M.J."/>
            <person name="Burrell A."/>
            <person name="Roof S."/>
            <person name="Strawn L."/>
            <person name="Fortes E.D."/>
            <person name="Nightingale K.K."/>
            <person name="Kephart D."/>
            <person name="Wiedmann M."/>
        </authorList>
    </citation>
    <scope>NUCLEOTIDE SEQUENCE [LARGE SCALE GENOMIC DNA]</scope>
    <source>
        <strain evidence="1 2">FSL S10-1204</strain>
    </source>
</reference>
<dbReference type="PATRIC" id="fig|1265816.5.peg.2960"/>
<comment type="caution">
    <text evidence="1">The sequence shown here is derived from an EMBL/GenBank/DDBJ whole genome shotgun (WGS) entry which is preliminary data.</text>
</comment>
<gene>
    <name evidence="1" type="ORF">PRIP_14982</name>
</gene>
<evidence type="ECO:0000313" key="1">
    <source>
        <dbReference type="EMBL" id="EUJ42849.1"/>
    </source>
</evidence>
<dbReference type="AlphaFoldDB" id="W7CT66"/>
<keyword evidence="2" id="KW-1185">Reference proteome</keyword>
<dbReference type="EMBL" id="AODL01000031">
    <property type="protein sequence ID" value="EUJ42849.1"/>
    <property type="molecule type" value="Genomic_DNA"/>
</dbReference>
<protein>
    <submittedName>
        <fullName evidence="1">Uncharacterized protein</fullName>
    </submittedName>
</protein>
<evidence type="ECO:0000313" key="2">
    <source>
        <dbReference type="Proteomes" id="UP000019248"/>
    </source>
</evidence>
<dbReference type="Proteomes" id="UP000019248">
    <property type="component" value="Unassembled WGS sequence"/>
</dbReference>
<name>W7CT66_9LIST</name>
<proteinExistence type="predicted"/>
<accession>W7CT66</accession>